<feature type="compositionally biased region" description="Basic and acidic residues" evidence="9">
    <location>
        <begin position="754"/>
        <end position="776"/>
    </location>
</feature>
<evidence type="ECO:0000256" key="8">
    <source>
        <dbReference type="ARBA" id="ARBA00044757"/>
    </source>
</evidence>
<reference evidence="12" key="1">
    <citation type="submission" date="2025-08" db="UniProtKB">
        <authorList>
            <consortium name="RefSeq"/>
        </authorList>
    </citation>
    <scope>IDENTIFICATION</scope>
</reference>
<evidence type="ECO:0000313" key="11">
    <source>
        <dbReference type="Proteomes" id="UP001165740"/>
    </source>
</evidence>
<dbReference type="CDD" id="cd22667">
    <property type="entry name" value="FHA_NBN"/>
    <property type="match status" value="1"/>
</dbReference>
<dbReference type="InterPro" id="IPR036420">
    <property type="entry name" value="BRCT_dom_sf"/>
</dbReference>
<dbReference type="InterPro" id="IPR000253">
    <property type="entry name" value="FHA_dom"/>
</dbReference>
<dbReference type="GO" id="GO:0030870">
    <property type="term" value="C:Mre11 complex"/>
    <property type="evidence" value="ECO:0007669"/>
    <property type="project" value="InterPro"/>
</dbReference>
<evidence type="ECO:0000259" key="10">
    <source>
        <dbReference type="PROSITE" id="PS50006"/>
    </source>
</evidence>
<dbReference type="SMART" id="SM01348">
    <property type="entry name" value="Nbs1_C"/>
    <property type="match status" value="1"/>
</dbReference>
<dbReference type="OMA" id="IVFGAMN"/>
<dbReference type="GO" id="GO:0007095">
    <property type="term" value="P:mitotic G2 DNA damage checkpoint signaling"/>
    <property type="evidence" value="ECO:0007669"/>
    <property type="project" value="InterPro"/>
</dbReference>
<dbReference type="Gene3D" id="3.40.50.10190">
    <property type="entry name" value="BRCT domain"/>
    <property type="match status" value="1"/>
</dbReference>
<dbReference type="OrthoDB" id="552194at2759"/>
<feature type="region of interest" description="Disordered" evidence="9">
    <location>
        <begin position="754"/>
        <end position="783"/>
    </location>
</feature>
<dbReference type="AlphaFoldDB" id="A0A9U8E579"/>
<sequence>MWLLVSVSQPDLKFVIVGDHQYVVGRQNCDIVIPDASVSRKQAILTMAHYESNVAKSFITPTLTLEDVSKFGTFVNGKQVKNPGGNTITLKHNDEIKFGGAQASIFRAVYESFIATTSCLEKAPKKCLHKVMCLLGGHVVRDWRPTCDLLIMSNINVTIKVICAINNQKHIVTPKYLDDLYSYHRKQTEKPNPVDYLPKVVDQEVPQGVSFHPNAKRATLLEGLKFYFLSAIQFNKTNLAVSTAGGQPILLEDGTEEDADTMTQDCTVVVAVTRDILVTLSPSCQKFVKLVYSTLKRKSLRMVTDPEIGWSILTCNTEDFCNPRSPITPSMLSAMASQSLSQMTEMDSSRDTQLNDNRSSKRLSATSGDIGNTLKEFCEPQVMKVKSDLLSQDCSSDASTDIGNPTTKRINNDATKSPLLEKKNKDVTLEDKLSDNVNRMKSDSDSIEEAQTVLNIEDKFKSLKSPVTHGGEKSDNIRLNLIREPSPPNDMGNVFARQKTKKNYKVKKFSRDDSDDDSFDCKTNRQKRKPLFVDDDEECNISKTRKKEVVFKEESDDVYKTFMRDNVCKEKTDGNSKTLKEYDTVKGKEDEVTFKEKKVDNDFGNLEAIDNDVSELFYDPLVEEEIHTPSRWELSSHPTVVSEGWINKKVKACDSDIKLDVKPDPELLCDKEGNLLRNMCEVQVVELVSHQPRKSKLPAAPSEAGVKNFKKFRKTENIGSKKLPTIIGRRDLEVYLGSKHKEIEDMFSNELALENERQREEKRTRDYFNWDDEPKKPVRRRAR</sequence>
<feature type="domain" description="FHA" evidence="10">
    <location>
        <begin position="15"/>
        <end position="80"/>
    </location>
</feature>
<dbReference type="PANTHER" id="PTHR12162:SF0">
    <property type="entry name" value="NIBRIN"/>
    <property type="match status" value="1"/>
</dbReference>
<dbReference type="PANTHER" id="PTHR12162">
    <property type="entry name" value="NIBRIN-RELATED"/>
    <property type="match status" value="1"/>
</dbReference>
<dbReference type="SUPFAM" id="SSF49879">
    <property type="entry name" value="SMAD/FHA domain"/>
    <property type="match status" value="1"/>
</dbReference>
<dbReference type="PROSITE" id="PS50006">
    <property type="entry name" value="FHA_DOMAIN"/>
    <property type="match status" value="1"/>
</dbReference>
<dbReference type="Pfam" id="PF00498">
    <property type="entry name" value="FHA"/>
    <property type="match status" value="1"/>
</dbReference>
<keyword evidence="6" id="KW-0539">Nucleus</keyword>
<keyword evidence="3" id="KW-0158">Chromosome</keyword>
<evidence type="ECO:0000313" key="12">
    <source>
        <dbReference type="RefSeq" id="XP_013072414.2"/>
    </source>
</evidence>
<proteinExistence type="inferred from homology"/>
<dbReference type="InterPro" id="IPR013908">
    <property type="entry name" value="Nibrin_C"/>
</dbReference>
<organism evidence="11 12">
    <name type="scientific">Biomphalaria glabrata</name>
    <name type="common">Bloodfluke planorb</name>
    <name type="synonym">Freshwater snail</name>
    <dbReference type="NCBI Taxonomy" id="6526"/>
    <lineage>
        <taxon>Eukaryota</taxon>
        <taxon>Metazoa</taxon>
        <taxon>Spiralia</taxon>
        <taxon>Lophotrochozoa</taxon>
        <taxon>Mollusca</taxon>
        <taxon>Gastropoda</taxon>
        <taxon>Heterobranchia</taxon>
        <taxon>Euthyneura</taxon>
        <taxon>Panpulmonata</taxon>
        <taxon>Hygrophila</taxon>
        <taxon>Lymnaeoidea</taxon>
        <taxon>Planorbidae</taxon>
        <taxon>Biomphalaria</taxon>
    </lineage>
</organism>
<dbReference type="SMART" id="SM00240">
    <property type="entry name" value="FHA"/>
    <property type="match status" value="1"/>
</dbReference>
<keyword evidence="11" id="KW-1185">Reference proteome</keyword>
<keyword evidence="4" id="KW-0227">DNA damage</keyword>
<keyword evidence="7" id="KW-0131">Cell cycle</keyword>
<dbReference type="KEGG" id="bgt:106059367"/>
<comment type="similarity">
    <text evidence="8">Belongs to the Nibrin family.</text>
</comment>
<evidence type="ECO:0000256" key="6">
    <source>
        <dbReference type="ARBA" id="ARBA00023242"/>
    </source>
</evidence>
<evidence type="ECO:0000256" key="3">
    <source>
        <dbReference type="ARBA" id="ARBA00022454"/>
    </source>
</evidence>
<evidence type="ECO:0000256" key="2">
    <source>
        <dbReference type="ARBA" id="ARBA00004286"/>
    </source>
</evidence>
<evidence type="ECO:0000256" key="1">
    <source>
        <dbReference type="ARBA" id="ARBA00004123"/>
    </source>
</evidence>
<dbReference type="GO" id="GO:0000724">
    <property type="term" value="P:double-strand break repair via homologous recombination"/>
    <property type="evidence" value="ECO:0007669"/>
    <property type="project" value="TreeGrafter"/>
</dbReference>
<evidence type="ECO:0000256" key="9">
    <source>
        <dbReference type="SAM" id="MobiDB-lite"/>
    </source>
</evidence>
<dbReference type="GO" id="GO:0005694">
    <property type="term" value="C:chromosome"/>
    <property type="evidence" value="ECO:0007669"/>
    <property type="project" value="UniProtKB-SubCell"/>
</dbReference>
<feature type="compositionally biased region" description="Polar residues" evidence="9">
    <location>
        <begin position="351"/>
        <end position="367"/>
    </location>
</feature>
<comment type="subcellular location">
    <subcellularLocation>
        <location evidence="2">Chromosome</location>
    </subcellularLocation>
    <subcellularLocation>
        <location evidence="1">Nucleus</location>
    </subcellularLocation>
</comment>
<dbReference type="Proteomes" id="UP001165740">
    <property type="component" value="Chromosome 7"/>
</dbReference>
<dbReference type="Gene3D" id="3.40.50.10980">
    <property type="entry name" value="Nibrin, BRCT2 domain"/>
    <property type="match status" value="1"/>
</dbReference>
<dbReference type="RefSeq" id="XP_013072414.2">
    <property type="nucleotide sequence ID" value="XM_013216960.2"/>
</dbReference>
<name>A0A9U8E579_BIOGL</name>
<dbReference type="GeneID" id="106059367"/>
<dbReference type="Gene3D" id="2.60.200.20">
    <property type="match status" value="1"/>
</dbReference>
<dbReference type="Pfam" id="PF08599">
    <property type="entry name" value="Nbs1_C"/>
    <property type="match status" value="1"/>
</dbReference>
<feature type="region of interest" description="Disordered" evidence="9">
    <location>
        <begin position="336"/>
        <end position="367"/>
    </location>
</feature>
<dbReference type="SUPFAM" id="SSF52113">
    <property type="entry name" value="BRCT domain"/>
    <property type="match status" value="1"/>
</dbReference>
<evidence type="ECO:0000256" key="5">
    <source>
        <dbReference type="ARBA" id="ARBA00023204"/>
    </source>
</evidence>
<dbReference type="GO" id="GO:0003684">
    <property type="term" value="F:damaged DNA binding"/>
    <property type="evidence" value="ECO:0007669"/>
    <property type="project" value="TreeGrafter"/>
</dbReference>
<dbReference type="Pfam" id="PF16508">
    <property type="entry name" value="NIBRIN_BRCT_II"/>
    <property type="match status" value="1"/>
</dbReference>
<feature type="region of interest" description="Disordered" evidence="9">
    <location>
        <begin position="395"/>
        <end position="418"/>
    </location>
</feature>
<dbReference type="CDD" id="cd17741">
    <property type="entry name" value="BRCT_nibrin"/>
    <property type="match status" value="1"/>
</dbReference>
<feature type="compositionally biased region" description="Polar residues" evidence="9">
    <location>
        <begin position="395"/>
        <end position="415"/>
    </location>
</feature>
<dbReference type="InterPro" id="IPR032429">
    <property type="entry name" value="Nibrin_BRCT2"/>
</dbReference>
<evidence type="ECO:0000256" key="4">
    <source>
        <dbReference type="ARBA" id="ARBA00022763"/>
    </source>
</evidence>
<dbReference type="InterPro" id="IPR008984">
    <property type="entry name" value="SMAD_FHA_dom_sf"/>
</dbReference>
<dbReference type="InterPro" id="IPR040227">
    <property type="entry name" value="Nibrin-rel"/>
</dbReference>
<gene>
    <name evidence="12" type="primary">LOC106059367</name>
</gene>
<keyword evidence="5" id="KW-0234">DNA repair</keyword>
<evidence type="ECO:0000256" key="7">
    <source>
        <dbReference type="ARBA" id="ARBA00023306"/>
    </source>
</evidence>
<dbReference type="InterPro" id="IPR043014">
    <property type="entry name" value="Nibrin_BRCT2_sf"/>
</dbReference>
<accession>A0A9U8E579</accession>
<protein>
    <submittedName>
        <fullName evidence="12">Nibrin-like</fullName>
    </submittedName>
</protein>